<protein>
    <submittedName>
        <fullName evidence="1">Uncharacterized protein</fullName>
    </submittedName>
</protein>
<organism evidence="1 2">
    <name type="scientific">Eiseniibacteriota bacterium</name>
    <dbReference type="NCBI Taxonomy" id="2212470"/>
    <lineage>
        <taxon>Bacteria</taxon>
        <taxon>Candidatus Eiseniibacteriota</taxon>
    </lineage>
</organism>
<dbReference type="AlphaFoldDB" id="A0A948WDI3"/>
<gene>
    <name evidence="1" type="ORF">KJ970_13260</name>
</gene>
<sequence>MDERFNFRCVGCGREEYIGARFDAYAIELKAEIKRLKDWVADLQNGMYINCVYCGHRYGPNTDVPASMADVLKEHIEQCPDHPMSALKNRISELEQERDSRMKELKAMLNGFDESFIVGRTRGGD</sequence>
<evidence type="ECO:0000313" key="2">
    <source>
        <dbReference type="Proteomes" id="UP000777784"/>
    </source>
</evidence>
<name>A0A948WDI3_UNCEI</name>
<comment type="caution">
    <text evidence="1">The sequence shown here is derived from an EMBL/GenBank/DDBJ whole genome shotgun (WGS) entry which is preliminary data.</text>
</comment>
<accession>A0A948WDI3</accession>
<dbReference type="EMBL" id="JAHJDP010000077">
    <property type="protein sequence ID" value="MBU2691883.1"/>
    <property type="molecule type" value="Genomic_DNA"/>
</dbReference>
<reference evidence="1" key="1">
    <citation type="submission" date="2021-05" db="EMBL/GenBank/DDBJ databases">
        <title>Energy efficiency and biological interactions define the core microbiome of deep oligotrophic groundwater.</title>
        <authorList>
            <person name="Mehrshad M."/>
            <person name="Lopez-Fernandez M."/>
            <person name="Bell E."/>
            <person name="Bernier-Latmani R."/>
            <person name="Bertilsson S."/>
            <person name="Dopson M."/>
        </authorList>
    </citation>
    <scope>NUCLEOTIDE SEQUENCE</scope>
    <source>
        <strain evidence="1">Modern_marine.mb.64</strain>
    </source>
</reference>
<evidence type="ECO:0000313" key="1">
    <source>
        <dbReference type="EMBL" id="MBU2691883.1"/>
    </source>
</evidence>
<proteinExistence type="predicted"/>
<dbReference type="Proteomes" id="UP000777784">
    <property type="component" value="Unassembled WGS sequence"/>
</dbReference>